<evidence type="ECO:0000313" key="2">
    <source>
        <dbReference type="Proteomes" id="UP000307768"/>
    </source>
</evidence>
<comment type="caution">
    <text evidence="1">The sequence shown here is derived from an EMBL/GenBank/DDBJ whole genome shotgun (WGS) entry which is preliminary data.</text>
</comment>
<gene>
    <name evidence="1" type="ORF">FE697_015340</name>
</gene>
<dbReference type="AlphaFoldDB" id="A0A5Q6RWS0"/>
<proteinExistence type="predicted"/>
<dbReference type="OrthoDB" id="4944436at2"/>
<name>A0A5Q6RWS0_9ACTN</name>
<evidence type="ECO:0000313" key="1">
    <source>
        <dbReference type="EMBL" id="KAA1422506.1"/>
    </source>
</evidence>
<dbReference type="RefSeq" id="WP_149770457.1">
    <property type="nucleotide sequence ID" value="NZ_VDFQ02000004.1"/>
</dbReference>
<dbReference type="Proteomes" id="UP000307768">
    <property type="component" value="Unassembled WGS sequence"/>
</dbReference>
<sequence length="361" mass="40124">MTDYPILRFVADLATLTRTIGFTSLSEGLRDAKEEEGMATHGYLIYTVRAHEYRDPDTAIPLRSLPDDGADLFEEFCKAALTRMDAGLEADDERSRAFELFSADRLDDGALWVAAESGGYGSQGNTTNVDSGDKRPFSERDATMTPKRAMFWLPPDSDMGLLFCERVSGSHIRYQLERTITRPASKPFKVSVKIAPFADHEAWRRYVDSAEVLTVSAVYRPTTIEDEVAGGRVRKAGELKMTLNGGAARNVFGGFRDYLSRRWGAEEGGPRAVEIGTAVPTVPDSLRPASADDFDRQRIEAALKGEEGQRTVVIERDQPPAFVYQTEYLGDADLLGLWQEETRRLEAIYGENVLPGWHPAV</sequence>
<accession>A0A5Q6RWS0</accession>
<organism evidence="1 2">
    <name type="scientific">Mumia zhuanghuii</name>
    <dbReference type="NCBI Taxonomy" id="2585211"/>
    <lineage>
        <taxon>Bacteria</taxon>
        <taxon>Bacillati</taxon>
        <taxon>Actinomycetota</taxon>
        <taxon>Actinomycetes</taxon>
        <taxon>Propionibacteriales</taxon>
        <taxon>Nocardioidaceae</taxon>
        <taxon>Mumia</taxon>
    </lineage>
</organism>
<dbReference type="EMBL" id="VDFQ02000004">
    <property type="protein sequence ID" value="KAA1422506.1"/>
    <property type="molecule type" value="Genomic_DNA"/>
</dbReference>
<reference evidence="1 2" key="1">
    <citation type="submission" date="2019-09" db="EMBL/GenBank/DDBJ databases">
        <title>Mumia zhuanghuii sp. nov. isolated from the intestinal contents of plateau pika (Ochotona curzoniae) in the Qinghai-Tibet plateau of China.</title>
        <authorList>
            <person name="Tian Z."/>
        </authorList>
    </citation>
    <scope>NUCLEOTIDE SEQUENCE [LARGE SCALE GENOMIC DNA]</scope>
    <source>
        <strain evidence="2">350</strain>
    </source>
</reference>
<protein>
    <submittedName>
        <fullName evidence="1">Uncharacterized protein</fullName>
    </submittedName>
</protein>